<name>W4KM26_HETIT</name>
<dbReference type="InterPro" id="IPR001810">
    <property type="entry name" value="F-box_dom"/>
</dbReference>
<feature type="region of interest" description="Disordered" evidence="1">
    <location>
        <begin position="719"/>
        <end position="740"/>
    </location>
</feature>
<dbReference type="KEGG" id="hir:HETIRDRAFT_377477"/>
<evidence type="ECO:0000313" key="4">
    <source>
        <dbReference type="Proteomes" id="UP000030671"/>
    </source>
</evidence>
<evidence type="ECO:0000313" key="3">
    <source>
        <dbReference type="EMBL" id="ETW86857.1"/>
    </source>
</evidence>
<protein>
    <recommendedName>
        <fullName evidence="2">F-box domain-containing protein</fullName>
    </recommendedName>
</protein>
<dbReference type="OrthoDB" id="550575at2759"/>
<dbReference type="GO" id="GO:0019005">
    <property type="term" value="C:SCF ubiquitin ligase complex"/>
    <property type="evidence" value="ECO:0007669"/>
    <property type="project" value="TreeGrafter"/>
</dbReference>
<accession>W4KM26</accession>
<sequence>MSPDHAEHNAAAPEGTPVPATPPTRALSTSDPSGSLPLSPNKGKGVLASVDDTATYVDGGPDVAPSSPDLETSSFERVSDSSSPLIHSISCLSESRPMHDTVSDASDNDSQIRYDDLEPAITLVGKGKGKDLPPTLPPLSFSPTEFYYDDSFSSPTLTSADAGPSSFGSVYTAVTGHDPTPAGVVLDDPSLSRAESIPVHIRIPSRCHSISDLSTHTTHSLPTQSMSQHKFRVGASKSPTALARKLFAKGGDQSDSPSSPGSPITVEGVIDLDLDSATCGAGSCFGPWKLDSKSRAKDTSASFGKGRSYSNPFPLSTAFEPIPPITTPVYTPAPIVLPRKHFDELLPHELQLHILVCLVDLHEEEQGRRERDGKWTVLKASSSKNKWVGREQGVRELVRLSRVCKSWTALVFDGQLWTRLDLRSFPKMPASQILHIAASAGPFIRKLDLAGHTNLHHSTLLSLTDRLSIHPSVPGTVSPCTLLTSINLSGCFALTTGSLHYLLERCPNLTSLSMKGLDAVTNETCERIYRHCPKLDILNMNRCRNLSGAGVYTMASLALKHRAPLCLKEMRLSGLKGITDSVLDALGKATPYLVVLDLSYCRDLHNSSVEAFVSCSDDFGQTETVLLTAREAGHTDHRRYRRRVTRLRHLSFSSCIMLTDIACAHLAHALPHLELLELGGIGQHLTDEGLILLLQTLPDLRKLDLEDAREITDAVLQAITPRPVSQDPGRGRQSAASDPGHALEHLSVSGAANLTNEALSTLIQRCPQLRVLEADGTRVSGAVVKEFTAVVRRREEQDAVIVAIDCRSVGEDVVKELAVSTRPRLGRRTYESRKLGYLDGRDEEALGVGQDECDPRRVVLKTYYSWQTVDAVTAARQKRKRGRRDGGGSGGGSAVEELQLGRARWWSPGGRRLSGMSSPSLMDANNE</sequence>
<reference evidence="3 4" key="1">
    <citation type="journal article" date="2012" name="New Phytol.">
        <title>Insight into trade-off between wood decay and parasitism from the genome of a fungal forest pathogen.</title>
        <authorList>
            <person name="Olson A."/>
            <person name="Aerts A."/>
            <person name="Asiegbu F."/>
            <person name="Belbahri L."/>
            <person name="Bouzid O."/>
            <person name="Broberg A."/>
            <person name="Canback B."/>
            <person name="Coutinho P.M."/>
            <person name="Cullen D."/>
            <person name="Dalman K."/>
            <person name="Deflorio G."/>
            <person name="van Diepen L.T."/>
            <person name="Dunand C."/>
            <person name="Duplessis S."/>
            <person name="Durling M."/>
            <person name="Gonthier P."/>
            <person name="Grimwood J."/>
            <person name="Fossdal C.G."/>
            <person name="Hansson D."/>
            <person name="Henrissat B."/>
            <person name="Hietala A."/>
            <person name="Himmelstrand K."/>
            <person name="Hoffmeister D."/>
            <person name="Hogberg N."/>
            <person name="James T.Y."/>
            <person name="Karlsson M."/>
            <person name="Kohler A."/>
            <person name="Kues U."/>
            <person name="Lee Y.H."/>
            <person name="Lin Y.C."/>
            <person name="Lind M."/>
            <person name="Lindquist E."/>
            <person name="Lombard V."/>
            <person name="Lucas S."/>
            <person name="Lunden K."/>
            <person name="Morin E."/>
            <person name="Murat C."/>
            <person name="Park J."/>
            <person name="Raffaello T."/>
            <person name="Rouze P."/>
            <person name="Salamov A."/>
            <person name="Schmutz J."/>
            <person name="Solheim H."/>
            <person name="Stahlberg J."/>
            <person name="Velez H."/>
            <person name="de Vries R.P."/>
            <person name="Wiebenga A."/>
            <person name="Woodward S."/>
            <person name="Yakovlev I."/>
            <person name="Garbelotto M."/>
            <person name="Martin F."/>
            <person name="Grigoriev I.V."/>
            <person name="Stenlid J."/>
        </authorList>
    </citation>
    <scope>NUCLEOTIDE SEQUENCE [LARGE SCALE GENOMIC DNA]</scope>
    <source>
        <strain evidence="3 4">TC 32-1</strain>
    </source>
</reference>
<dbReference type="HOGENOM" id="CLU_008641_0_0_1"/>
<feature type="compositionally biased region" description="Polar residues" evidence="1">
    <location>
        <begin position="915"/>
        <end position="927"/>
    </location>
</feature>
<dbReference type="Gene3D" id="3.80.10.10">
    <property type="entry name" value="Ribonuclease Inhibitor"/>
    <property type="match status" value="3"/>
</dbReference>
<dbReference type="RefSeq" id="XP_009540833.1">
    <property type="nucleotide sequence ID" value="XM_009542538.1"/>
</dbReference>
<dbReference type="EMBL" id="KI925454">
    <property type="protein sequence ID" value="ETW86857.1"/>
    <property type="molecule type" value="Genomic_DNA"/>
</dbReference>
<dbReference type="Proteomes" id="UP000030671">
    <property type="component" value="Unassembled WGS sequence"/>
</dbReference>
<feature type="compositionally biased region" description="Polar residues" evidence="1">
    <location>
        <begin position="26"/>
        <end position="38"/>
    </location>
</feature>
<organism evidence="3 4">
    <name type="scientific">Heterobasidion irregulare (strain TC 32-1)</name>
    <dbReference type="NCBI Taxonomy" id="747525"/>
    <lineage>
        <taxon>Eukaryota</taxon>
        <taxon>Fungi</taxon>
        <taxon>Dikarya</taxon>
        <taxon>Basidiomycota</taxon>
        <taxon>Agaricomycotina</taxon>
        <taxon>Agaricomycetes</taxon>
        <taxon>Russulales</taxon>
        <taxon>Bondarzewiaceae</taxon>
        <taxon>Heterobasidion</taxon>
        <taxon>Heterobasidion annosum species complex</taxon>
    </lineage>
</organism>
<dbReference type="AlphaFoldDB" id="W4KM26"/>
<keyword evidence="4" id="KW-1185">Reference proteome</keyword>
<feature type="region of interest" description="Disordered" evidence="1">
    <location>
        <begin position="1"/>
        <end position="81"/>
    </location>
</feature>
<dbReference type="InterPro" id="IPR032675">
    <property type="entry name" value="LRR_dom_sf"/>
</dbReference>
<dbReference type="InterPro" id="IPR006553">
    <property type="entry name" value="Leu-rich_rpt_Cys-con_subtyp"/>
</dbReference>
<dbReference type="PANTHER" id="PTHR13318">
    <property type="entry name" value="PARTNER OF PAIRED, ISOFORM B-RELATED"/>
    <property type="match status" value="1"/>
</dbReference>
<feature type="domain" description="F-box" evidence="2">
    <location>
        <begin position="345"/>
        <end position="423"/>
    </location>
</feature>
<evidence type="ECO:0000259" key="2">
    <source>
        <dbReference type="Pfam" id="PF12937"/>
    </source>
</evidence>
<feature type="non-terminal residue" evidence="3">
    <location>
        <position position="1"/>
    </location>
</feature>
<gene>
    <name evidence="3" type="ORF">HETIRDRAFT_377477</name>
</gene>
<dbReference type="STRING" id="747525.W4KM26"/>
<feature type="non-terminal residue" evidence="3">
    <location>
        <position position="927"/>
    </location>
</feature>
<dbReference type="GO" id="GO:0031146">
    <property type="term" value="P:SCF-dependent proteasomal ubiquitin-dependent protein catabolic process"/>
    <property type="evidence" value="ECO:0007669"/>
    <property type="project" value="TreeGrafter"/>
</dbReference>
<dbReference type="GeneID" id="20671878"/>
<dbReference type="SMART" id="SM00367">
    <property type="entry name" value="LRR_CC"/>
    <property type="match status" value="9"/>
</dbReference>
<proteinExistence type="predicted"/>
<dbReference type="PANTHER" id="PTHR13318:SF190">
    <property type="entry name" value="PARTNER OF PAIRED, ISOFORM B"/>
    <property type="match status" value="1"/>
</dbReference>
<dbReference type="Pfam" id="PF12937">
    <property type="entry name" value="F-box-like"/>
    <property type="match status" value="1"/>
</dbReference>
<dbReference type="eggNOG" id="KOG4341">
    <property type="taxonomic scope" value="Eukaryota"/>
</dbReference>
<dbReference type="SUPFAM" id="SSF52047">
    <property type="entry name" value="RNI-like"/>
    <property type="match status" value="1"/>
</dbReference>
<dbReference type="InParanoid" id="W4KM26"/>
<evidence type="ECO:0000256" key="1">
    <source>
        <dbReference type="SAM" id="MobiDB-lite"/>
    </source>
</evidence>
<feature type="region of interest" description="Disordered" evidence="1">
    <location>
        <begin position="875"/>
        <end position="927"/>
    </location>
</feature>